<name>A0A5C3KJI5_COPMA</name>
<dbReference type="AlphaFoldDB" id="A0A5C3KJI5"/>
<evidence type="ECO:0000313" key="1">
    <source>
        <dbReference type="EMBL" id="TFK20449.1"/>
    </source>
</evidence>
<reference evidence="1 2" key="1">
    <citation type="journal article" date="2019" name="Nat. Ecol. Evol.">
        <title>Megaphylogeny resolves global patterns of mushroom evolution.</title>
        <authorList>
            <person name="Varga T."/>
            <person name="Krizsan K."/>
            <person name="Foldi C."/>
            <person name="Dima B."/>
            <person name="Sanchez-Garcia M."/>
            <person name="Sanchez-Ramirez S."/>
            <person name="Szollosi G.J."/>
            <person name="Szarkandi J.G."/>
            <person name="Papp V."/>
            <person name="Albert L."/>
            <person name="Andreopoulos W."/>
            <person name="Angelini C."/>
            <person name="Antonin V."/>
            <person name="Barry K.W."/>
            <person name="Bougher N.L."/>
            <person name="Buchanan P."/>
            <person name="Buyck B."/>
            <person name="Bense V."/>
            <person name="Catcheside P."/>
            <person name="Chovatia M."/>
            <person name="Cooper J."/>
            <person name="Damon W."/>
            <person name="Desjardin D."/>
            <person name="Finy P."/>
            <person name="Geml J."/>
            <person name="Haridas S."/>
            <person name="Hughes K."/>
            <person name="Justo A."/>
            <person name="Karasinski D."/>
            <person name="Kautmanova I."/>
            <person name="Kiss B."/>
            <person name="Kocsube S."/>
            <person name="Kotiranta H."/>
            <person name="LaButti K.M."/>
            <person name="Lechner B.E."/>
            <person name="Liimatainen K."/>
            <person name="Lipzen A."/>
            <person name="Lukacs Z."/>
            <person name="Mihaltcheva S."/>
            <person name="Morgado L.N."/>
            <person name="Niskanen T."/>
            <person name="Noordeloos M.E."/>
            <person name="Ohm R.A."/>
            <person name="Ortiz-Santana B."/>
            <person name="Ovrebo C."/>
            <person name="Racz N."/>
            <person name="Riley R."/>
            <person name="Savchenko A."/>
            <person name="Shiryaev A."/>
            <person name="Soop K."/>
            <person name="Spirin V."/>
            <person name="Szebenyi C."/>
            <person name="Tomsovsky M."/>
            <person name="Tulloss R.E."/>
            <person name="Uehling J."/>
            <person name="Grigoriev I.V."/>
            <person name="Vagvolgyi C."/>
            <person name="Papp T."/>
            <person name="Martin F.M."/>
            <person name="Miettinen O."/>
            <person name="Hibbett D.S."/>
            <person name="Nagy L.G."/>
        </authorList>
    </citation>
    <scope>NUCLEOTIDE SEQUENCE [LARGE SCALE GENOMIC DNA]</scope>
    <source>
        <strain evidence="1 2">CBS 121175</strain>
    </source>
</reference>
<organism evidence="1 2">
    <name type="scientific">Coprinopsis marcescibilis</name>
    <name type="common">Agaric fungus</name>
    <name type="synonym">Psathyrella marcescibilis</name>
    <dbReference type="NCBI Taxonomy" id="230819"/>
    <lineage>
        <taxon>Eukaryota</taxon>
        <taxon>Fungi</taxon>
        <taxon>Dikarya</taxon>
        <taxon>Basidiomycota</taxon>
        <taxon>Agaricomycotina</taxon>
        <taxon>Agaricomycetes</taxon>
        <taxon>Agaricomycetidae</taxon>
        <taxon>Agaricales</taxon>
        <taxon>Agaricineae</taxon>
        <taxon>Psathyrellaceae</taxon>
        <taxon>Coprinopsis</taxon>
    </lineage>
</organism>
<dbReference type="Proteomes" id="UP000307440">
    <property type="component" value="Unassembled WGS sequence"/>
</dbReference>
<dbReference type="OrthoDB" id="271448at2759"/>
<gene>
    <name evidence="1" type="ORF">FA15DRAFT_673486</name>
</gene>
<accession>A0A5C3KJI5</accession>
<dbReference type="EMBL" id="ML210300">
    <property type="protein sequence ID" value="TFK20449.1"/>
    <property type="molecule type" value="Genomic_DNA"/>
</dbReference>
<keyword evidence="2" id="KW-1185">Reference proteome</keyword>
<dbReference type="STRING" id="230819.A0A5C3KJI5"/>
<evidence type="ECO:0008006" key="3">
    <source>
        <dbReference type="Google" id="ProtNLM"/>
    </source>
</evidence>
<evidence type="ECO:0000313" key="2">
    <source>
        <dbReference type="Proteomes" id="UP000307440"/>
    </source>
</evidence>
<proteinExistence type="predicted"/>
<sequence>MRFLTVLVSVAALFAFNASTVGVSAVLLDLDLGHILGLDFTERTHYNAPIEPWRNGASPGWYIGQHPERHPKLFCLVGIICKILDLFPGLPKCPKKPVPPKPTPTPTGTAPYPTPTLPADGYEQTFTNLTGATQGEGYLTFGLVDTIPDCKAFCDTVKGCIFANTYNDVNGKDGSTQLTCSLFSRCHDASTATNTGGQTQPDGSVNYIRNSNGWCKK</sequence>
<protein>
    <recommendedName>
        <fullName evidence="3">Apple domain-containing protein</fullName>
    </recommendedName>
</protein>